<dbReference type="InParanoid" id="A0A5J5EPN8"/>
<reference evidence="1 2" key="1">
    <citation type="submission" date="2019-09" db="EMBL/GenBank/DDBJ databases">
        <title>Draft genome of the ectomycorrhizal ascomycete Sphaerosporella brunnea.</title>
        <authorList>
            <consortium name="DOE Joint Genome Institute"/>
            <person name="Benucci G.M."/>
            <person name="Marozzi G."/>
            <person name="Antonielli L."/>
            <person name="Sanchez S."/>
            <person name="Marco P."/>
            <person name="Wang X."/>
            <person name="Falini L.B."/>
            <person name="Barry K."/>
            <person name="Haridas S."/>
            <person name="Lipzen A."/>
            <person name="Labutti K."/>
            <person name="Grigoriev I.V."/>
            <person name="Murat C."/>
            <person name="Martin F."/>
            <person name="Albertini E."/>
            <person name="Donnini D."/>
            <person name="Bonito G."/>
        </authorList>
    </citation>
    <scope>NUCLEOTIDE SEQUENCE [LARGE SCALE GENOMIC DNA]</scope>
    <source>
        <strain evidence="1 2">Sb_GMNB300</strain>
    </source>
</reference>
<sequence>MRAATGMKGTMTMRWRPGGRGQVALLLPSVWEHQQQQAAPTRFCKGKRANIERGGQKERKRRMPSRHVFLSTYQVAAASAGWDRVATTPTLAERKEGRKNSWRKPCTGCERFWHLGVDHAPSSPAFPFTPPLPLIINLLRPREPPPRISGERFWSRTTRKNTVASSSWSCTVFGSTVGFQYTTWVSLLSETLARSSSE</sequence>
<evidence type="ECO:0000313" key="1">
    <source>
        <dbReference type="EMBL" id="KAA8899179.1"/>
    </source>
</evidence>
<keyword evidence="2" id="KW-1185">Reference proteome</keyword>
<comment type="caution">
    <text evidence="1">The sequence shown here is derived from an EMBL/GenBank/DDBJ whole genome shotgun (WGS) entry which is preliminary data.</text>
</comment>
<protein>
    <submittedName>
        <fullName evidence="1">Uncharacterized protein</fullName>
    </submittedName>
</protein>
<dbReference type="EMBL" id="VXIS01000171">
    <property type="protein sequence ID" value="KAA8899179.1"/>
    <property type="molecule type" value="Genomic_DNA"/>
</dbReference>
<dbReference type="Proteomes" id="UP000326924">
    <property type="component" value="Unassembled WGS sequence"/>
</dbReference>
<gene>
    <name evidence="1" type="ORF">FN846DRAFT_187149</name>
</gene>
<accession>A0A5J5EPN8</accession>
<proteinExistence type="predicted"/>
<dbReference type="AlphaFoldDB" id="A0A5J5EPN8"/>
<evidence type="ECO:0000313" key="2">
    <source>
        <dbReference type="Proteomes" id="UP000326924"/>
    </source>
</evidence>
<name>A0A5J5EPN8_9PEZI</name>
<organism evidence="1 2">
    <name type="scientific">Sphaerosporella brunnea</name>
    <dbReference type="NCBI Taxonomy" id="1250544"/>
    <lineage>
        <taxon>Eukaryota</taxon>
        <taxon>Fungi</taxon>
        <taxon>Dikarya</taxon>
        <taxon>Ascomycota</taxon>
        <taxon>Pezizomycotina</taxon>
        <taxon>Pezizomycetes</taxon>
        <taxon>Pezizales</taxon>
        <taxon>Pyronemataceae</taxon>
        <taxon>Sphaerosporella</taxon>
    </lineage>
</organism>